<evidence type="ECO:0000313" key="3">
    <source>
        <dbReference type="Proteomes" id="UP000321764"/>
    </source>
</evidence>
<comment type="caution">
    <text evidence="2">The sequence shown here is derived from an EMBL/GenBank/DDBJ whole genome shotgun (WGS) entry which is preliminary data.</text>
</comment>
<sequence length="84" mass="9988">MNKISWTKKAFKQLRKIATNDQKIIVAKVGALAAFPDVQNIKRLTNHSHTYRLRVGNYRVFFEHEEQLSVIKIEEVKKRDERTY</sequence>
<keyword evidence="3" id="KW-1185">Reference proteome</keyword>
<dbReference type="InterPro" id="IPR052747">
    <property type="entry name" value="TA_system_RelE_toxin"/>
</dbReference>
<evidence type="ECO:0000313" key="2">
    <source>
        <dbReference type="EMBL" id="TXR52090.1"/>
    </source>
</evidence>
<dbReference type="EMBL" id="VKAD01000002">
    <property type="protein sequence ID" value="TXR52090.1"/>
    <property type="molecule type" value="Genomic_DNA"/>
</dbReference>
<dbReference type="Gene3D" id="3.30.2310.20">
    <property type="entry name" value="RelE-like"/>
    <property type="match status" value="1"/>
</dbReference>
<dbReference type="OrthoDB" id="5570653at2"/>
<keyword evidence="1" id="KW-1277">Toxin-antitoxin system</keyword>
<protein>
    <submittedName>
        <fullName evidence="2">Type II toxin-antitoxin system RelE/ParE family toxin</fullName>
    </submittedName>
</protein>
<gene>
    <name evidence="2" type="ORF">FME95_11790</name>
</gene>
<evidence type="ECO:0000256" key="1">
    <source>
        <dbReference type="ARBA" id="ARBA00022649"/>
    </source>
</evidence>
<dbReference type="SUPFAM" id="SSF143011">
    <property type="entry name" value="RelE-like"/>
    <property type="match status" value="1"/>
</dbReference>
<dbReference type="PANTHER" id="PTHR38813:SF1">
    <property type="entry name" value="TOXIN RELE1-RELATED"/>
    <property type="match status" value="1"/>
</dbReference>
<accession>A0A5C8Z598</accession>
<organism evidence="2 3">
    <name type="scientific">Reinekea thalattae</name>
    <dbReference type="NCBI Taxonomy" id="2593301"/>
    <lineage>
        <taxon>Bacteria</taxon>
        <taxon>Pseudomonadati</taxon>
        <taxon>Pseudomonadota</taxon>
        <taxon>Gammaproteobacteria</taxon>
        <taxon>Oceanospirillales</taxon>
        <taxon>Saccharospirillaceae</taxon>
        <taxon>Reinekea</taxon>
    </lineage>
</organism>
<dbReference type="PANTHER" id="PTHR38813">
    <property type="match status" value="1"/>
</dbReference>
<proteinExistence type="predicted"/>
<dbReference type="InterPro" id="IPR007712">
    <property type="entry name" value="RelE/ParE_toxin"/>
</dbReference>
<dbReference type="RefSeq" id="WP_147714686.1">
    <property type="nucleotide sequence ID" value="NZ_VKAD01000002.1"/>
</dbReference>
<dbReference type="Pfam" id="PF05016">
    <property type="entry name" value="ParE_toxin"/>
    <property type="match status" value="1"/>
</dbReference>
<dbReference type="AlphaFoldDB" id="A0A5C8Z598"/>
<dbReference type="InterPro" id="IPR035093">
    <property type="entry name" value="RelE/ParE_toxin_dom_sf"/>
</dbReference>
<name>A0A5C8Z598_9GAMM</name>
<dbReference type="Proteomes" id="UP000321764">
    <property type="component" value="Unassembled WGS sequence"/>
</dbReference>
<reference evidence="2 3" key="1">
    <citation type="submission" date="2019-07" db="EMBL/GenBank/DDBJ databases">
        <title>Reinekea sp. strain SSH23 genome sequencing and assembly.</title>
        <authorList>
            <person name="Kim I."/>
        </authorList>
    </citation>
    <scope>NUCLEOTIDE SEQUENCE [LARGE SCALE GENOMIC DNA]</scope>
    <source>
        <strain evidence="2 3">SSH23</strain>
    </source>
</reference>